<dbReference type="InterPro" id="IPR020946">
    <property type="entry name" value="Flavin_mOase-like"/>
</dbReference>
<comment type="caution">
    <text evidence="8">The sequence shown here is derived from an EMBL/GenBank/DDBJ whole genome shotgun (WGS) entry which is preliminary data.</text>
</comment>
<dbReference type="GO" id="GO:0050661">
    <property type="term" value="F:NADP binding"/>
    <property type="evidence" value="ECO:0007669"/>
    <property type="project" value="InterPro"/>
</dbReference>
<evidence type="ECO:0000313" key="8">
    <source>
        <dbReference type="EMBL" id="KAK0389994.1"/>
    </source>
</evidence>
<comment type="cofactor">
    <cofactor evidence="1">
        <name>FAD</name>
        <dbReference type="ChEBI" id="CHEBI:57692"/>
    </cofactor>
</comment>
<evidence type="ECO:0000256" key="6">
    <source>
        <dbReference type="ARBA" id="ARBA00023002"/>
    </source>
</evidence>
<organism evidence="8 9">
    <name type="scientific">Sarocladium strictum</name>
    <name type="common">Black bundle disease fungus</name>
    <name type="synonym">Acremonium strictum</name>
    <dbReference type="NCBI Taxonomy" id="5046"/>
    <lineage>
        <taxon>Eukaryota</taxon>
        <taxon>Fungi</taxon>
        <taxon>Dikarya</taxon>
        <taxon>Ascomycota</taxon>
        <taxon>Pezizomycotina</taxon>
        <taxon>Sordariomycetes</taxon>
        <taxon>Hypocreomycetidae</taxon>
        <taxon>Hypocreales</taxon>
        <taxon>Sarocladiaceae</taxon>
        <taxon>Sarocladium</taxon>
    </lineage>
</organism>
<dbReference type="Proteomes" id="UP001175261">
    <property type="component" value="Unassembled WGS sequence"/>
</dbReference>
<keyword evidence="5" id="KW-0521">NADP</keyword>
<name>A0AA39GP39_SARSR</name>
<accession>A0AA39GP39</accession>
<dbReference type="PANTHER" id="PTHR43098">
    <property type="entry name" value="L-ORNITHINE N(5)-MONOOXYGENASE-RELATED"/>
    <property type="match status" value="1"/>
</dbReference>
<keyword evidence="9" id="KW-1185">Reference proteome</keyword>
<dbReference type="InterPro" id="IPR036188">
    <property type="entry name" value="FAD/NAD-bd_sf"/>
</dbReference>
<keyword evidence="4" id="KW-0274">FAD</keyword>
<dbReference type="Pfam" id="PF00743">
    <property type="entry name" value="FMO-like"/>
    <property type="match status" value="1"/>
</dbReference>
<dbReference type="GO" id="GO:0050660">
    <property type="term" value="F:flavin adenine dinucleotide binding"/>
    <property type="evidence" value="ECO:0007669"/>
    <property type="project" value="InterPro"/>
</dbReference>
<dbReference type="PANTHER" id="PTHR43098:SF3">
    <property type="entry name" value="L-ORNITHINE N(5)-MONOOXYGENASE-RELATED"/>
    <property type="match status" value="1"/>
</dbReference>
<keyword evidence="6" id="KW-0560">Oxidoreductase</keyword>
<evidence type="ECO:0000313" key="9">
    <source>
        <dbReference type="Proteomes" id="UP001175261"/>
    </source>
</evidence>
<evidence type="ECO:0000256" key="7">
    <source>
        <dbReference type="ARBA" id="ARBA00023033"/>
    </source>
</evidence>
<evidence type="ECO:0000256" key="3">
    <source>
        <dbReference type="ARBA" id="ARBA00022630"/>
    </source>
</evidence>
<evidence type="ECO:0000256" key="4">
    <source>
        <dbReference type="ARBA" id="ARBA00022827"/>
    </source>
</evidence>
<dbReference type="GO" id="GO:0004499">
    <property type="term" value="F:N,N-dimethylaniline monooxygenase activity"/>
    <property type="evidence" value="ECO:0007669"/>
    <property type="project" value="InterPro"/>
</dbReference>
<evidence type="ECO:0008006" key="10">
    <source>
        <dbReference type="Google" id="ProtNLM"/>
    </source>
</evidence>
<comment type="similarity">
    <text evidence="2">Belongs to the FAD-binding monooxygenase family.</text>
</comment>
<dbReference type="SUPFAM" id="SSF51905">
    <property type="entry name" value="FAD/NAD(P)-binding domain"/>
    <property type="match status" value="2"/>
</dbReference>
<evidence type="ECO:0000256" key="2">
    <source>
        <dbReference type="ARBA" id="ARBA00010139"/>
    </source>
</evidence>
<dbReference type="AlphaFoldDB" id="A0AA39GP39"/>
<gene>
    <name evidence="8" type="ORF">NLU13_3567</name>
</gene>
<reference evidence="8" key="1">
    <citation type="submission" date="2022-10" db="EMBL/GenBank/DDBJ databases">
        <title>Determination and structural analysis of whole genome sequence of Sarocladium strictum F4-1.</title>
        <authorList>
            <person name="Hu L."/>
            <person name="Jiang Y."/>
        </authorList>
    </citation>
    <scope>NUCLEOTIDE SEQUENCE</scope>
    <source>
        <strain evidence="8">F4-1</strain>
    </source>
</reference>
<dbReference type="EMBL" id="JAPDFR010000002">
    <property type="protein sequence ID" value="KAK0389994.1"/>
    <property type="molecule type" value="Genomic_DNA"/>
</dbReference>
<dbReference type="Gene3D" id="3.50.50.60">
    <property type="entry name" value="FAD/NAD(P)-binding domain"/>
    <property type="match status" value="2"/>
</dbReference>
<protein>
    <recommendedName>
        <fullName evidence="10">FAD/NAD(P)-binding domain-containing protein</fullName>
    </recommendedName>
</protein>
<proteinExistence type="inferred from homology"/>
<dbReference type="InterPro" id="IPR050775">
    <property type="entry name" value="FAD-binding_Monooxygenases"/>
</dbReference>
<keyword evidence="3" id="KW-0285">Flavoprotein</keyword>
<evidence type="ECO:0000256" key="1">
    <source>
        <dbReference type="ARBA" id="ARBA00001974"/>
    </source>
</evidence>
<evidence type="ECO:0000256" key="5">
    <source>
        <dbReference type="ARBA" id="ARBA00022857"/>
    </source>
</evidence>
<sequence length="545" mass="60707">MPSADGVTPEGHYDTTVLIVGGGFSGIATLYRCRKLGLNAKILEKGDNFGGVWHWNRYPGARVDSEWPMYQLNIPEAYDTWTFRERFPDHYELREYIAHLDKTLDLRKDTIFGAEVVDAAFDTTRTRWSVLTASGLRLSAKYLVLATGLLHKAYVPNFPGFSDYRGRVVHSTSWPEDLDCKGKKIGVVGSGATAVQVVQELAKATADGGSLTVMMKRPSTCVPLQQQQLSIQEQNKWKGWFETLFDAGRKSFTGFPLANTGKNACDVTKEELDARLQMLWQRGAFNFLLGGYRDTSYNPKSNRAVYDFWARKVRSRISDPVKRDIMAPLEPLYPIGGKRPPLEMDYYECLDMGHVEIVSLLSNPIEKFVEDGVVLQDGTHRQLDVVALATGFDSYTGSLCQMGLKDKHGTELKDIWANGVSTYLGICMNGFPNAFIIYSPQAPTAFSNGPTILECQADLVVDTIARLEREEAKSIEATASAAEEWGRETEKTLQGSLTANTDSWWNGGNIPGKKKQVLVYNAGIASYESICQKKLGTWEGFDICK</sequence>
<keyword evidence="7" id="KW-0503">Monooxygenase</keyword>